<protein>
    <submittedName>
        <fullName evidence="2">Uncharacterized protein</fullName>
    </submittedName>
</protein>
<evidence type="ECO:0000313" key="1">
    <source>
        <dbReference type="Proteomes" id="UP000046393"/>
    </source>
</evidence>
<name>A0A0N5AET2_9BILA</name>
<keyword evidence="1" id="KW-1185">Reference proteome</keyword>
<dbReference type="WBParaSite" id="SMUV_0000275301-mRNA-1">
    <property type="protein sequence ID" value="SMUV_0000275301-mRNA-1"/>
    <property type="gene ID" value="SMUV_0000275301"/>
</dbReference>
<dbReference type="Proteomes" id="UP000046393">
    <property type="component" value="Unplaced"/>
</dbReference>
<evidence type="ECO:0000313" key="2">
    <source>
        <dbReference type="WBParaSite" id="SMUV_0000275301-mRNA-1"/>
    </source>
</evidence>
<reference evidence="2" key="1">
    <citation type="submission" date="2017-02" db="UniProtKB">
        <authorList>
            <consortium name="WormBaseParasite"/>
        </authorList>
    </citation>
    <scope>IDENTIFICATION</scope>
</reference>
<organism evidence="1 2">
    <name type="scientific">Syphacia muris</name>
    <dbReference type="NCBI Taxonomy" id="451379"/>
    <lineage>
        <taxon>Eukaryota</taxon>
        <taxon>Metazoa</taxon>
        <taxon>Ecdysozoa</taxon>
        <taxon>Nematoda</taxon>
        <taxon>Chromadorea</taxon>
        <taxon>Rhabditida</taxon>
        <taxon>Spirurina</taxon>
        <taxon>Oxyuridomorpha</taxon>
        <taxon>Oxyuroidea</taxon>
        <taxon>Oxyuridae</taxon>
        <taxon>Syphacia</taxon>
    </lineage>
</organism>
<accession>A0A0N5AET2</accession>
<sequence length="107" mass="12772">MTAEKEEENRRAMAEAAFNEWLLRKNKLPKGPRYSPSRDQIAEHLREDERHRVFNLWLAKPWWPRKATTPMHFAVRNSFRLRRAHSVEPTFMSNSADVPPIRNLYDA</sequence>
<proteinExistence type="predicted"/>
<dbReference type="AlphaFoldDB" id="A0A0N5AET2"/>